<accession>A0A6A4N3B8</accession>
<keyword evidence="2" id="KW-1185">Reference proteome</keyword>
<evidence type="ECO:0000313" key="2">
    <source>
        <dbReference type="Proteomes" id="UP000447434"/>
    </source>
</evidence>
<reference evidence="2" key="1">
    <citation type="journal article" date="2020" name="Nat. Commun.">
        <title>Genome sequence of the cluster root forming white lupin.</title>
        <authorList>
            <person name="Hufnagel B."/>
            <person name="Marques A."/>
            <person name="Soriano A."/>
            <person name="Marques L."/>
            <person name="Divol F."/>
            <person name="Doumas P."/>
            <person name="Sallet E."/>
            <person name="Mancinotti D."/>
            <person name="Carrere S."/>
            <person name="Marande W."/>
            <person name="Arribat S."/>
            <person name="Keller J."/>
            <person name="Huneau C."/>
            <person name="Blein T."/>
            <person name="Aime D."/>
            <person name="Laguerre M."/>
            <person name="Taylor J."/>
            <person name="Schubert V."/>
            <person name="Nelson M."/>
            <person name="Geu-Flores F."/>
            <person name="Crespi M."/>
            <person name="Gallardo-Guerrero K."/>
            <person name="Delaux P.-M."/>
            <person name="Salse J."/>
            <person name="Berges H."/>
            <person name="Guyot R."/>
            <person name="Gouzy J."/>
            <person name="Peret B."/>
        </authorList>
    </citation>
    <scope>NUCLEOTIDE SEQUENCE [LARGE SCALE GENOMIC DNA]</scope>
    <source>
        <strain evidence="2">cv. Amiga</strain>
    </source>
</reference>
<sequence length="51" mass="6122">MHSLDYVVVFQLFVFNSGTIRQMWKQYACIFNSDLHTKSNSGLKRIIWIRE</sequence>
<gene>
    <name evidence="1" type="ORF">Lalb_Chr25g0280911</name>
</gene>
<dbReference type="EMBL" id="WOCE01000025">
    <property type="protein sequence ID" value="KAE9584700.1"/>
    <property type="molecule type" value="Genomic_DNA"/>
</dbReference>
<protein>
    <submittedName>
        <fullName evidence="1">Uncharacterized protein</fullName>
    </submittedName>
</protein>
<name>A0A6A4N3B8_LUPAL</name>
<proteinExistence type="predicted"/>
<comment type="caution">
    <text evidence="1">The sequence shown here is derived from an EMBL/GenBank/DDBJ whole genome shotgun (WGS) entry which is preliminary data.</text>
</comment>
<organism evidence="1 2">
    <name type="scientific">Lupinus albus</name>
    <name type="common">White lupine</name>
    <name type="synonym">Lupinus termis</name>
    <dbReference type="NCBI Taxonomy" id="3870"/>
    <lineage>
        <taxon>Eukaryota</taxon>
        <taxon>Viridiplantae</taxon>
        <taxon>Streptophyta</taxon>
        <taxon>Embryophyta</taxon>
        <taxon>Tracheophyta</taxon>
        <taxon>Spermatophyta</taxon>
        <taxon>Magnoliopsida</taxon>
        <taxon>eudicotyledons</taxon>
        <taxon>Gunneridae</taxon>
        <taxon>Pentapetalae</taxon>
        <taxon>rosids</taxon>
        <taxon>fabids</taxon>
        <taxon>Fabales</taxon>
        <taxon>Fabaceae</taxon>
        <taxon>Papilionoideae</taxon>
        <taxon>50 kb inversion clade</taxon>
        <taxon>genistoids sensu lato</taxon>
        <taxon>core genistoids</taxon>
        <taxon>Genisteae</taxon>
        <taxon>Lupinus</taxon>
    </lineage>
</organism>
<evidence type="ECO:0000313" key="1">
    <source>
        <dbReference type="EMBL" id="KAE9584700.1"/>
    </source>
</evidence>
<dbReference type="Proteomes" id="UP000447434">
    <property type="component" value="Chromosome 25"/>
</dbReference>
<dbReference type="AlphaFoldDB" id="A0A6A4N3B8"/>